<dbReference type="Proteomes" id="UP001472677">
    <property type="component" value="Unassembled WGS sequence"/>
</dbReference>
<organism evidence="1 3">
    <name type="scientific">Hibiscus sabdariffa</name>
    <name type="common">roselle</name>
    <dbReference type="NCBI Taxonomy" id="183260"/>
    <lineage>
        <taxon>Eukaryota</taxon>
        <taxon>Viridiplantae</taxon>
        <taxon>Streptophyta</taxon>
        <taxon>Embryophyta</taxon>
        <taxon>Tracheophyta</taxon>
        <taxon>Spermatophyta</taxon>
        <taxon>Magnoliopsida</taxon>
        <taxon>eudicotyledons</taxon>
        <taxon>Gunneridae</taxon>
        <taxon>Pentapetalae</taxon>
        <taxon>rosids</taxon>
        <taxon>malvids</taxon>
        <taxon>Malvales</taxon>
        <taxon>Malvaceae</taxon>
        <taxon>Malvoideae</taxon>
        <taxon>Hibiscus</taxon>
    </lineage>
</organism>
<name>A0ABR2A7R1_9ROSI</name>
<keyword evidence="3" id="KW-1185">Reference proteome</keyword>
<dbReference type="EMBL" id="JBBPBM010000968">
    <property type="protein sequence ID" value="KAK8488846.1"/>
    <property type="molecule type" value="Genomic_DNA"/>
</dbReference>
<proteinExistence type="predicted"/>
<evidence type="ECO:0000313" key="1">
    <source>
        <dbReference type="EMBL" id="KAK8488846.1"/>
    </source>
</evidence>
<accession>A0ABR2A7R1</accession>
<evidence type="ECO:0000313" key="2">
    <source>
        <dbReference type="EMBL" id="KAK8498201.1"/>
    </source>
</evidence>
<sequence>MFGDPRKLEVSSAGNVSSMVDLRDGSFLDSLNARFKPTMVDGHEQQSVHSSDDHEQQASWSCLMLREAPFSQGHGVAVALINIVR</sequence>
<comment type="caution">
    <text evidence="1">The sequence shown here is derived from an EMBL/GenBank/DDBJ whole genome shotgun (WGS) entry which is preliminary data.</text>
</comment>
<evidence type="ECO:0000313" key="3">
    <source>
        <dbReference type="Proteomes" id="UP001472677"/>
    </source>
</evidence>
<gene>
    <name evidence="1" type="ORF">V6N12_002339</name>
    <name evidence="2" type="ORF">V6N12_067629</name>
</gene>
<protein>
    <submittedName>
        <fullName evidence="1">Uncharacterized protein</fullName>
    </submittedName>
</protein>
<dbReference type="EMBL" id="JBBPBM010000276">
    <property type="protein sequence ID" value="KAK8498201.1"/>
    <property type="molecule type" value="Genomic_DNA"/>
</dbReference>
<reference evidence="1 3" key="1">
    <citation type="journal article" date="2024" name="G3 (Bethesda)">
        <title>Genome assembly of Hibiscus sabdariffa L. provides insights into metabolisms of medicinal natural products.</title>
        <authorList>
            <person name="Kim T."/>
        </authorList>
    </citation>
    <scope>NUCLEOTIDE SEQUENCE [LARGE SCALE GENOMIC DNA]</scope>
    <source>
        <strain evidence="1">TK-2024</strain>
        <tissue evidence="1">Old leaves</tissue>
    </source>
</reference>